<dbReference type="EMBL" id="FN653445">
    <property type="protein sequence ID" value="CBY15198.1"/>
    <property type="molecule type" value="Genomic_DNA"/>
</dbReference>
<dbReference type="PANTHER" id="PTHR13542">
    <property type="entry name" value="LSM12 HOMOLOG"/>
    <property type="match status" value="1"/>
</dbReference>
<sequence>MSVNTDPFPAGVWVELTTRLGQKFAGNVICFDQIQQLILLNSSTDEDSKISDIHLVNLKHVSDVKYGAEQSLPKKSEFFSQKLNSAKLESRRRRNVEDKRNEAYAHSEEIDPVGRDLYSLIKKQLPDGLRWVNKDIEVQGVKISPPYEEKNAVVTNGSQQALNHIRNIIRFYQSKQRT</sequence>
<dbReference type="InterPro" id="IPR048478">
    <property type="entry name" value="LSM12_LSM"/>
</dbReference>
<gene>
    <name evidence="2" type="ORF">GSOID_T00012094001</name>
</gene>
<protein>
    <recommendedName>
        <fullName evidence="1">AD domain-containing protein</fullName>
    </recommendedName>
</protein>
<evidence type="ECO:0000313" key="3">
    <source>
        <dbReference type="Proteomes" id="UP000001307"/>
    </source>
</evidence>
<dbReference type="InterPro" id="IPR019181">
    <property type="entry name" value="LSM12_ABD"/>
</dbReference>
<dbReference type="Pfam" id="PF21166">
    <property type="entry name" value="LSM12_LSM"/>
    <property type="match status" value="1"/>
</dbReference>
<proteinExistence type="predicted"/>
<keyword evidence="3" id="KW-1185">Reference proteome</keyword>
<dbReference type="PROSITE" id="PS52001">
    <property type="entry name" value="AD"/>
    <property type="match status" value="1"/>
</dbReference>
<reference evidence="2" key="1">
    <citation type="journal article" date="2010" name="Science">
        <title>Plasticity of animal genome architecture unmasked by rapid evolution of a pelagic tunicate.</title>
        <authorList>
            <person name="Denoeud F."/>
            <person name="Henriet S."/>
            <person name="Mungpakdee S."/>
            <person name="Aury J.M."/>
            <person name="Da Silva C."/>
            <person name="Brinkmann H."/>
            <person name="Mikhaleva J."/>
            <person name="Olsen L.C."/>
            <person name="Jubin C."/>
            <person name="Canestro C."/>
            <person name="Bouquet J.M."/>
            <person name="Danks G."/>
            <person name="Poulain J."/>
            <person name="Campsteijn C."/>
            <person name="Adamski M."/>
            <person name="Cross I."/>
            <person name="Yadetie F."/>
            <person name="Muffato M."/>
            <person name="Louis A."/>
            <person name="Butcher S."/>
            <person name="Tsagkogeorga G."/>
            <person name="Konrad A."/>
            <person name="Singh S."/>
            <person name="Jensen M.F."/>
            <person name="Cong E.H."/>
            <person name="Eikeseth-Otteraa H."/>
            <person name="Noel B."/>
            <person name="Anthouard V."/>
            <person name="Porcel B.M."/>
            <person name="Kachouri-Lafond R."/>
            <person name="Nishino A."/>
            <person name="Ugolini M."/>
            <person name="Chourrout P."/>
            <person name="Nishida H."/>
            <person name="Aasland R."/>
            <person name="Huzurbazar S."/>
            <person name="Westhof E."/>
            <person name="Delsuc F."/>
            <person name="Lehrach H."/>
            <person name="Reinhardt R."/>
            <person name="Weissenbach J."/>
            <person name="Roy S.W."/>
            <person name="Artiguenave F."/>
            <person name="Postlethwait J.H."/>
            <person name="Manak J.R."/>
            <person name="Thompson E.M."/>
            <person name="Jaillon O."/>
            <person name="Du Pasquier L."/>
            <person name="Boudinot P."/>
            <person name="Liberles D.A."/>
            <person name="Volff J.N."/>
            <person name="Philippe H."/>
            <person name="Lenhard B."/>
            <person name="Roest Crollius H."/>
            <person name="Wincker P."/>
            <person name="Chourrout D."/>
        </authorList>
    </citation>
    <scope>NUCLEOTIDE SEQUENCE [LARGE SCALE GENOMIC DNA]</scope>
</reference>
<dbReference type="AlphaFoldDB" id="E4XZY6"/>
<dbReference type="InterPro" id="IPR039683">
    <property type="entry name" value="Lsm12-like"/>
</dbReference>
<dbReference type="OrthoDB" id="1057137at2759"/>
<evidence type="ECO:0000313" key="2">
    <source>
        <dbReference type="EMBL" id="CBY15198.1"/>
    </source>
</evidence>
<dbReference type="InParanoid" id="E4XZY6"/>
<dbReference type="Proteomes" id="UP000001307">
    <property type="component" value="Unassembled WGS sequence"/>
</dbReference>
<dbReference type="SMART" id="SM00995">
    <property type="entry name" value="AD"/>
    <property type="match status" value="1"/>
</dbReference>
<accession>E4XZY6</accession>
<name>E4XZY6_OIKDI</name>
<organism evidence="2">
    <name type="scientific">Oikopleura dioica</name>
    <name type="common">Tunicate</name>
    <dbReference type="NCBI Taxonomy" id="34765"/>
    <lineage>
        <taxon>Eukaryota</taxon>
        <taxon>Metazoa</taxon>
        <taxon>Chordata</taxon>
        <taxon>Tunicata</taxon>
        <taxon>Appendicularia</taxon>
        <taxon>Copelata</taxon>
        <taxon>Oikopleuridae</taxon>
        <taxon>Oikopleura</taxon>
    </lineage>
</organism>
<feature type="domain" description="AD" evidence="1">
    <location>
        <begin position="81"/>
        <end position="177"/>
    </location>
</feature>
<dbReference type="Pfam" id="PF09793">
    <property type="entry name" value="AD"/>
    <property type="match status" value="1"/>
</dbReference>
<evidence type="ECO:0000259" key="1">
    <source>
        <dbReference type="PROSITE" id="PS52001"/>
    </source>
</evidence>
<dbReference type="InterPro" id="IPR047574">
    <property type="entry name" value="AD"/>
</dbReference>